<sequence>MTEKMDFKNTIQDTVVAYFDLEFCNERISRHNVPIAIGVSYRLGEKEIGTYDALIWYSDEVKLWQEQLDYIGYSEGLLQQKGKTMEQVTKELFDCHEKYQPEYYISFGKQDEDLLKKFVSQSLLAWTFCDAIQFLPKELSMKYDISLEKYAYICQITFVHEFDPLEDARSLGTIVFRVLKGQTDEARRREVAEEYNKKMFLIEYQNKKQAYEYLSALGELTPRQRDKLESHRSYLNKNHKQYLIYTEE</sequence>
<evidence type="ECO:0000313" key="1">
    <source>
        <dbReference type="EMBL" id="MBC5714092.1"/>
    </source>
</evidence>
<dbReference type="AlphaFoldDB" id="A0A923LNJ5"/>
<organism evidence="1 2">
    <name type="scientific">Roseburia zhanii</name>
    <dbReference type="NCBI Taxonomy" id="2763064"/>
    <lineage>
        <taxon>Bacteria</taxon>
        <taxon>Bacillati</taxon>
        <taxon>Bacillota</taxon>
        <taxon>Clostridia</taxon>
        <taxon>Lachnospirales</taxon>
        <taxon>Lachnospiraceae</taxon>
        <taxon>Roseburia</taxon>
    </lineage>
</organism>
<dbReference type="EMBL" id="JACOPH010000005">
    <property type="protein sequence ID" value="MBC5714092.1"/>
    <property type="molecule type" value="Genomic_DNA"/>
</dbReference>
<keyword evidence="2" id="KW-1185">Reference proteome</keyword>
<protein>
    <submittedName>
        <fullName evidence="1">Uncharacterized protein</fullName>
    </submittedName>
</protein>
<comment type="caution">
    <text evidence="1">The sequence shown here is derived from an EMBL/GenBank/DDBJ whole genome shotgun (WGS) entry which is preliminary data.</text>
</comment>
<reference evidence="1" key="1">
    <citation type="submission" date="2020-08" db="EMBL/GenBank/DDBJ databases">
        <title>Genome public.</title>
        <authorList>
            <person name="Liu C."/>
            <person name="Sun Q."/>
        </authorList>
    </citation>
    <scope>NUCLEOTIDE SEQUENCE</scope>
    <source>
        <strain evidence="1">BX1005</strain>
    </source>
</reference>
<name>A0A923LNJ5_9FIRM</name>
<proteinExistence type="predicted"/>
<dbReference type="RefSeq" id="WP_186866850.1">
    <property type="nucleotide sequence ID" value="NZ_JACOPH010000005.1"/>
</dbReference>
<dbReference type="Proteomes" id="UP000606720">
    <property type="component" value="Unassembled WGS sequence"/>
</dbReference>
<evidence type="ECO:0000313" key="2">
    <source>
        <dbReference type="Proteomes" id="UP000606720"/>
    </source>
</evidence>
<gene>
    <name evidence="1" type="ORF">H8S17_07710</name>
</gene>
<accession>A0A923LNJ5</accession>